<evidence type="ECO:0000256" key="1">
    <source>
        <dbReference type="SAM" id="MobiDB-lite"/>
    </source>
</evidence>
<dbReference type="Proteomes" id="UP000784294">
    <property type="component" value="Unassembled WGS sequence"/>
</dbReference>
<dbReference type="AlphaFoldDB" id="A0A448XLL8"/>
<feature type="region of interest" description="Disordered" evidence="1">
    <location>
        <begin position="192"/>
        <end position="214"/>
    </location>
</feature>
<proteinExistence type="predicted"/>
<comment type="caution">
    <text evidence="2">The sequence shown here is derived from an EMBL/GenBank/DDBJ whole genome shotgun (WGS) entry which is preliminary data.</text>
</comment>
<keyword evidence="3" id="KW-1185">Reference proteome</keyword>
<dbReference type="EMBL" id="CAAALY010261627">
    <property type="protein sequence ID" value="VEL39545.1"/>
    <property type="molecule type" value="Genomic_DNA"/>
</dbReference>
<organism evidence="2 3">
    <name type="scientific">Protopolystoma xenopodis</name>
    <dbReference type="NCBI Taxonomy" id="117903"/>
    <lineage>
        <taxon>Eukaryota</taxon>
        <taxon>Metazoa</taxon>
        <taxon>Spiralia</taxon>
        <taxon>Lophotrochozoa</taxon>
        <taxon>Platyhelminthes</taxon>
        <taxon>Monogenea</taxon>
        <taxon>Polyopisthocotylea</taxon>
        <taxon>Polystomatidea</taxon>
        <taxon>Polystomatidae</taxon>
        <taxon>Protopolystoma</taxon>
    </lineage>
</organism>
<feature type="non-terminal residue" evidence="2">
    <location>
        <position position="309"/>
    </location>
</feature>
<protein>
    <submittedName>
        <fullName evidence="2">Uncharacterized protein</fullName>
    </submittedName>
</protein>
<reference evidence="2" key="1">
    <citation type="submission" date="2018-11" db="EMBL/GenBank/DDBJ databases">
        <authorList>
            <consortium name="Pathogen Informatics"/>
        </authorList>
    </citation>
    <scope>NUCLEOTIDE SEQUENCE</scope>
</reference>
<gene>
    <name evidence="2" type="ORF">PXEA_LOCUS32985</name>
</gene>
<evidence type="ECO:0000313" key="2">
    <source>
        <dbReference type="EMBL" id="VEL39545.1"/>
    </source>
</evidence>
<evidence type="ECO:0000313" key="3">
    <source>
        <dbReference type="Proteomes" id="UP000784294"/>
    </source>
</evidence>
<name>A0A448XLL8_9PLAT</name>
<sequence>MVTGRGAQDFIAQSGSLDPAAIFLPFAWSAVKTSDFGPHKTKKQTPHPTSLYSVAALTALHMGVPCSRIKKLTGLSDTPTSSAATLLGLGSGFGVTGALGAAVAVASGFGGVISSREVEAAAGAGGATCPSGISGSSSTIAVRGGGVPTPSMTAKSRVSSRRFSLPEPGAAYDDADFLVTHPAVTFRSGRLTTAMGSSPGREASCSPSPGSGTTTAWLRYSQRLTGRQSGIYGLQPLAGHHIRHQQAHARQHQLYYQYLDQLSRRKGLNNCQQGGHGSETKKDRRSPLIKQASLTDQTFVMASTFGQTR</sequence>
<accession>A0A448XLL8</accession>